<evidence type="ECO:0000256" key="17">
    <source>
        <dbReference type="SAM" id="SignalP"/>
    </source>
</evidence>
<evidence type="ECO:0000256" key="16">
    <source>
        <dbReference type="SAM" id="Phobius"/>
    </source>
</evidence>
<keyword evidence="12" id="KW-0325">Glycoprotein</keyword>
<dbReference type="GO" id="GO:0005886">
    <property type="term" value="C:plasma membrane"/>
    <property type="evidence" value="ECO:0007669"/>
    <property type="project" value="TreeGrafter"/>
</dbReference>
<dbReference type="PANTHER" id="PTHR24365">
    <property type="entry name" value="TOLL-LIKE RECEPTOR"/>
    <property type="match status" value="1"/>
</dbReference>
<keyword evidence="10 16" id="KW-0472">Membrane</keyword>
<evidence type="ECO:0000256" key="3">
    <source>
        <dbReference type="ARBA" id="ARBA00022588"/>
    </source>
</evidence>
<accession>A0AAV6GAK4</accession>
<keyword evidence="3 14" id="KW-0399">Innate immunity</keyword>
<dbReference type="Gene3D" id="3.80.10.10">
    <property type="entry name" value="Ribonuclease Inhibitor"/>
    <property type="match status" value="1"/>
</dbReference>
<dbReference type="PRINTS" id="PR00019">
    <property type="entry name" value="LEURICHRPT"/>
</dbReference>
<sequence>MDTMDFIIWAVSLLLGSLPCSLSSDMSTIIVYLSSNNLSSVPDWLSSSTEALDLSHNHIQALGKEDFHQTSSLWFLNVSYNVIQSIDPKVFHSTPHLEFLDLSHNKLHSLLGQSYLWMTPNLTYLDLSFNEFVNMTLGDEFSNLGKLEDLRLSAEVIQDKDFMSISSLHLNSFTLYVSVQTRYKGGSLTNVVSKKIIISTKSDCDFTILGDALTFFSEVKLDGFKGQRLAAGVSQRSIIKVTHLELVNTLTAWKHLTSFVDIILSSSVKHLSFDMLTCDDMKPGRTVGRSSNLESFYIRQASVTVFLFSQEMLYDFIINMPVRNLTVVQTPIIHVTCPQSPSRIHTLDLSDCALSERVFSRGGGSGVVIECNTLQSVEILSLKGNNLQDLKQLSNRVQLMSSLRSLDLSQNKLLYHGEPGDCVWPSNILHLNLSSNSFDNSVFHCLPKTIISLELQDNDITVMKTDILKLESLQILDLTNNRFHDVPDCTAFPNLQRLLLRGNSLQSPSLDFVRTCPALQDLDASNNSFICTCSLQEFTSIAGETVAAQMKLLHWPGDYSCSYPDTWRGTLLKNFSLPAISCSAGLLATTIMVPAAALVIVVAVLCHQLDGPWYMGMICQWARAKKRGILNRDRPEDLQGIVFHAFVSYSQRNAEWVKGQLIPKLEEEDTEGIRHGLRVCHHERDFIPGKPITENILLCVEKSRRCIFVLSSDFVRSEWCHYELCFANHQRVTRRFDSVILVLLEPLPLYLIPSKYYQLKDMMSRRTYLEWPRERAKQVLFWANLRAALQADLPPWRRNYGSCGR</sequence>
<comment type="caution">
    <text evidence="19">The sequence shown here is derived from an EMBL/GenBank/DDBJ whole genome shotgun (WGS) entry which is preliminary data.</text>
</comment>
<evidence type="ECO:0000256" key="13">
    <source>
        <dbReference type="ARBA" id="ARBA00023198"/>
    </source>
</evidence>
<evidence type="ECO:0000256" key="5">
    <source>
        <dbReference type="ARBA" id="ARBA00022692"/>
    </source>
</evidence>
<keyword evidence="13 14" id="KW-0395">Inflammatory response</keyword>
<organism evidence="19 20">
    <name type="scientific">Alosa alosa</name>
    <name type="common">allis shad</name>
    <dbReference type="NCBI Taxonomy" id="278164"/>
    <lineage>
        <taxon>Eukaryota</taxon>
        <taxon>Metazoa</taxon>
        <taxon>Chordata</taxon>
        <taxon>Craniata</taxon>
        <taxon>Vertebrata</taxon>
        <taxon>Euteleostomi</taxon>
        <taxon>Actinopterygii</taxon>
        <taxon>Neopterygii</taxon>
        <taxon>Teleostei</taxon>
        <taxon>Clupei</taxon>
        <taxon>Clupeiformes</taxon>
        <taxon>Clupeoidei</taxon>
        <taxon>Clupeidae</taxon>
        <taxon>Alosa</taxon>
    </lineage>
</organism>
<evidence type="ECO:0000256" key="10">
    <source>
        <dbReference type="ARBA" id="ARBA00023136"/>
    </source>
</evidence>
<feature type="domain" description="TIR" evidence="18">
    <location>
        <begin position="641"/>
        <end position="789"/>
    </location>
</feature>
<evidence type="ECO:0000256" key="12">
    <source>
        <dbReference type="ARBA" id="ARBA00023180"/>
    </source>
</evidence>
<dbReference type="Proteomes" id="UP000823561">
    <property type="component" value="Chromosome 14"/>
</dbReference>
<comment type="similarity">
    <text evidence="2 14">Belongs to the Toll-like receptor family.</text>
</comment>
<dbReference type="InterPro" id="IPR000157">
    <property type="entry name" value="TIR_dom"/>
</dbReference>
<dbReference type="AlphaFoldDB" id="A0AAV6GAK4"/>
<evidence type="ECO:0000256" key="14">
    <source>
        <dbReference type="PIRNR" id="PIRNR037595"/>
    </source>
</evidence>
<dbReference type="GO" id="GO:0002224">
    <property type="term" value="P:toll-like receptor signaling pathway"/>
    <property type="evidence" value="ECO:0007669"/>
    <property type="project" value="InterPro"/>
</dbReference>
<evidence type="ECO:0000256" key="2">
    <source>
        <dbReference type="ARBA" id="ARBA00009634"/>
    </source>
</evidence>
<dbReference type="PROSITE" id="PS51450">
    <property type="entry name" value="LRR"/>
    <property type="match status" value="2"/>
</dbReference>
<dbReference type="SMART" id="SM00255">
    <property type="entry name" value="TIR"/>
    <property type="match status" value="1"/>
</dbReference>
<dbReference type="GO" id="GO:0004888">
    <property type="term" value="F:transmembrane signaling receptor activity"/>
    <property type="evidence" value="ECO:0007669"/>
    <property type="project" value="InterPro"/>
</dbReference>
<keyword evidence="4" id="KW-0433">Leucine-rich repeat</keyword>
<keyword evidence="8 14" id="KW-0391">Immunity</keyword>
<gene>
    <name evidence="19" type="ORF">AALO_G00192680</name>
</gene>
<dbReference type="SUPFAM" id="SSF52058">
    <property type="entry name" value="L domain-like"/>
    <property type="match status" value="1"/>
</dbReference>
<dbReference type="SUPFAM" id="SSF52200">
    <property type="entry name" value="Toll/Interleukin receptor TIR domain"/>
    <property type="match status" value="1"/>
</dbReference>
<keyword evidence="11 14" id="KW-0675">Receptor</keyword>
<dbReference type="PIRSF" id="PIRSF037595">
    <property type="entry name" value="Toll-like_receptor"/>
    <property type="match status" value="1"/>
</dbReference>
<evidence type="ECO:0000259" key="18">
    <source>
        <dbReference type="PROSITE" id="PS50104"/>
    </source>
</evidence>
<keyword evidence="7" id="KW-0677">Repeat</keyword>
<dbReference type="Gene3D" id="3.40.50.10140">
    <property type="entry name" value="Toll/interleukin-1 receptor homology (TIR) domain"/>
    <property type="match status" value="1"/>
</dbReference>
<feature type="chain" id="PRO_5043484647" description="TIR domain-containing protein" evidence="17">
    <location>
        <begin position="24"/>
        <end position="805"/>
    </location>
</feature>
<dbReference type="InterPro" id="IPR032675">
    <property type="entry name" value="LRR_dom_sf"/>
</dbReference>
<evidence type="ECO:0000313" key="20">
    <source>
        <dbReference type="Proteomes" id="UP000823561"/>
    </source>
</evidence>
<reference evidence="19" key="1">
    <citation type="submission" date="2020-10" db="EMBL/GenBank/DDBJ databases">
        <title>Chromosome-scale genome assembly of the Allis shad, Alosa alosa.</title>
        <authorList>
            <person name="Margot Z."/>
            <person name="Christophe K."/>
            <person name="Cabau C."/>
            <person name="Louis A."/>
            <person name="Berthelot C."/>
            <person name="Parey E."/>
            <person name="Roest Crollius H."/>
            <person name="Montfort J."/>
            <person name="Robinson-Rechavi M."/>
            <person name="Bucao C."/>
            <person name="Bouchez O."/>
            <person name="Gislard M."/>
            <person name="Lluch J."/>
            <person name="Milhes M."/>
            <person name="Lampietro C."/>
            <person name="Lopez Roques C."/>
            <person name="Donnadieu C."/>
            <person name="Braasch I."/>
            <person name="Desvignes T."/>
            <person name="Postlethwait J."/>
            <person name="Bobe J."/>
            <person name="Guiguen Y."/>
        </authorList>
    </citation>
    <scope>NUCLEOTIDE SEQUENCE</scope>
    <source>
        <strain evidence="19">M-15738</strain>
        <tissue evidence="19">Blood</tissue>
    </source>
</reference>
<dbReference type="SMART" id="SM00369">
    <property type="entry name" value="LRR_TYP"/>
    <property type="match status" value="6"/>
</dbReference>
<name>A0AAV6GAK4_9TELE</name>
<keyword evidence="15" id="KW-1015">Disulfide bond</keyword>
<keyword evidence="20" id="KW-1185">Reference proteome</keyword>
<dbReference type="EMBL" id="JADWDJ010000014">
    <property type="protein sequence ID" value="KAG5270442.1"/>
    <property type="molecule type" value="Genomic_DNA"/>
</dbReference>
<dbReference type="InterPro" id="IPR003591">
    <property type="entry name" value="Leu-rich_rpt_typical-subtyp"/>
</dbReference>
<evidence type="ECO:0000256" key="4">
    <source>
        <dbReference type="ARBA" id="ARBA00022614"/>
    </source>
</evidence>
<evidence type="ECO:0000256" key="11">
    <source>
        <dbReference type="ARBA" id="ARBA00023170"/>
    </source>
</evidence>
<proteinExistence type="inferred from homology"/>
<comment type="subcellular location">
    <subcellularLocation>
        <location evidence="1">Membrane</location>
        <topology evidence="1">Single-pass type I membrane protein</topology>
    </subcellularLocation>
</comment>
<evidence type="ECO:0000256" key="1">
    <source>
        <dbReference type="ARBA" id="ARBA00004479"/>
    </source>
</evidence>
<keyword evidence="6 17" id="KW-0732">Signal</keyword>
<dbReference type="PRINTS" id="PR01537">
    <property type="entry name" value="INTRLKN1R1F"/>
</dbReference>
<keyword evidence="5 16" id="KW-0812">Transmembrane</keyword>
<dbReference type="PROSITE" id="PS50104">
    <property type="entry name" value="TIR"/>
    <property type="match status" value="1"/>
</dbReference>
<dbReference type="InterPro" id="IPR017241">
    <property type="entry name" value="Toll-like_receptor"/>
</dbReference>
<evidence type="ECO:0000256" key="7">
    <source>
        <dbReference type="ARBA" id="ARBA00022737"/>
    </source>
</evidence>
<evidence type="ECO:0000256" key="9">
    <source>
        <dbReference type="ARBA" id="ARBA00022989"/>
    </source>
</evidence>
<feature type="disulfide bond" evidence="15">
    <location>
        <begin position="422"/>
        <end position="445"/>
    </location>
</feature>
<evidence type="ECO:0000256" key="15">
    <source>
        <dbReference type="PIRSR" id="PIRSR037595-2"/>
    </source>
</evidence>
<dbReference type="Pfam" id="PF01582">
    <property type="entry name" value="TIR"/>
    <property type="match status" value="1"/>
</dbReference>
<protein>
    <recommendedName>
        <fullName evidence="18">TIR domain-containing protein</fullName>
    </recommendedName>
</protein>
<dbReference type="GO" id="GO:0006954">
    <property type="term" value="P:inflammatory response"/>
    <property type="evidence" value="ECO:0007669"/>
    <property type="project" value="UniProtKB-UniRule"/>
</dbReference>
<keyword evidence="9 16" id="KW-1133">Transmembrane helix</keyword>
<evidence type="ECO:0000256" key="8">
    <source>
        <dbReference type="ARBA" id="ARBA00022859"/>
    </source>
</evidence>
<feature type="transmembrane region" description="Helical" evidence="16">
    <location>
        <begin position="584"/>
        <end position="606"/>
    </location>
</feature>
<dbReference type="Pfam" id="PF13855">
    <property type="entry name" value="LRR_8"/>
    <property type="match status" value="1"/>
</dbReference>
<dbReference type="InterPro" id="IPR001611">
    <property type="entry name" value="Leu-rich_rpt"/>
</dbReference>
<feature type="signal peptide" evidence="17">
    <location>
        <begin position="1"/>
        <end position="23"/>
    </location>
</feature>
<evidence type="ECO:0000256" key="6">
    <source>
        <dbReference type="ARBA" id="ARBA00022729"/>
    </source>
</evidence>
<dbReference type="FunFam" id="3.40.50.10140:FF:000001">
    <property type="entry name" value="Toll-like receptor 2"/>
    <property type="match status" value="1"/>
</dbReference>
<dbReference type="PANTHER" id="PTHR24365:SF422">
    <property type="entry name" value="TOLL-LIKE RECEPTOR 6"/>
    <property type="match status" value="1"/>
</dbReference>
<dbReference type="InterPro" id="IPR035897">
    <property type="entry name" value="Toll_tir_struct_dom_sf"/>
</dbReference>
<evidence type="ECO:0000313" key="19">
    <source>
        <dbReference type="EMBL" id="KAG5270442.1"/>
    </source>
</evidence>
<dbReference type="GO" id="GO:0045087">
    <property type="term" value="P:innate immune response"/>
    <property type="evidence" value="ECO:0007669"/>
    <property type="project" value="UniProtKB-UniRule"/>
</dbReference>